<feature type="transmembrane region" description="Helical" evidence="2">
    <location>
        <begin position="256"/>
        <end position="276"/>
    </location>
</feature>
<evidence type="ECO:0000313" key="3">
    <source>
        <dbReference type="EMBL" id="SAM08413.1"/>
    </source>
</evidence>
<keyword evidence="2" id="KW-1133">Transmembrane helix</keyword>
<evidence type="ECO:0000256" key="1">
    <source>
        <dbReference type="SAM" id="MobiDB-lite"/>
    </source>
</evidence>
<dbReference type="AlphaFoldDB" id="A0A163KIY3"/>
<feature type="compositionally biased region" description="Polar residues" evidence="1">
    <location>
        <begin position="15"/>
        <end position="24"/>
    </location>
</feature>
<organism evidence="3">
    <name type="scientific">Absidia glauca</name>
    <name type="common">Pin mould</name>
    <dbReference type="NCBI Taxonomy" id="4829"/>
    <lineage>
        <taxon>Eukaryota</taxon>
        <taxon>Fungi</taxon>
        <taxon>Fungi incertae sedis</taxon>
        <taxon>Mucoromycota</taxon>
        <taxon>Mucoromycotina</taxon>
        <taxon>Mucoromycetes</taxon>
        <taxon>Mucorales</taxon>
        <taxon>Cunninghamellaceae</taxon>
        <taxon>Absidia</taxon>
    </lineage>
</organism>
<dbReference type="NCBIfam" id="NF041646">
    <property type="entry name" value="VC0807_fam"/>
    <property type="match status" value="1"/>
</dbReference>
<feature type="transmembrane region" description="Helical" evidence="2">
    <location>
        <begin position="95"/>
        <end position="115"/>
    </location>
</feature>
<proteinExistence type="predicted"/>
<feature type="transmembrane region" description="Helical" evidence="2">
    <location>
        <begin position="122"/>
        <end position="140"/>
    </location>
</feature>
<keyword evidence="2" id="KW-0472">Membrane</keyword>
<dbReference type="InParanoid" id="A0A163KIY3"/>
<dbReference type="OrthoDB" id="10043543at2759"/>
<reference evidence="3" key="1">
    <citation type="submission" date="2016-04" db="EMBL/GenBank/DDBJ databases">
        <authorList>
            <person name="Evans L.H."/>
            <person name="Alamgir A."/>
            <person name="Owens N."/>
            <person name="Weber N.D."/>
            <person name="Virtaneva K."/>
            <person name="Barbian K."/>
            <person name="Babar A."/>
            <person name="Rosenke K."/>
        </authorList>
    </citation>
    <scope>NUCLEOTIDE SEQUENCE [LARGE SCALE GENOMIC DNA]</scope>
    <source>
        <strain evidence="3">CBS 101.48</strain>
    </source>
</reference>
<keyword evidence="4" id="KW-1185">Reference proteome</keyword>
<accession>A0A163KIY3</accession>
<feature type="region of interest" description="Disordered" evidence="1">
    <location>
        <begin position="1"/>
        <end position="52"/>
    </location>
</feature>
<evidence type="ECO:0000313" key="4">
    <source>
        <dbReference type="Proteomes" id="UP000078561"/>
    </source>
</evidence>
<dbReference type="Proteomes" id="UP000078561">
    <property type="component" value="Unassembled WGS sequence"/>
</dbReference>
<keyword evidence="2" id="KW-0812">Transmembrane</keyword>
<protein>
    <submittedName>
        <fullName evidence="3">Uncharacterized protein</fullName>
    </submittedName>
</protein>
<feature type="transmembrane region" description="Helical" evidence="2">
    <location>
        <begin position="68"/>
        <end position="89"/>
    </location>
</feature>
<feature type="transmembrane region" description="Helical" evidence="2">
    <location>
        <begin position="224"/>
        <end position="244"/>
    </location>
</feature>
<gene>
    <name evidence="3" type="primary">ABSGL_14076.1 scaffold 14385</name>
</gene>
<feature type="transmembrane region" description="Helical" evidence="2">
    <location>
        <begin position="152"/>
        <end position="169"/>
    </location>
</feature>
<name>A0A163KIY3_ABSGL</name>
<sequence length="328" mass="37255">MSSTPQDSIKHQPKEYNSINNAQVPPNEEEATSPPSVESMKDSKDVPTQQGGLFRTPEEKRRFILRQLTSLAVLLVIDVGLPLAIYYVLKMYVSQLVALILSGIPPFINVIVKFIRKRKIDALGCIFVFSYVLSGILSVISGDVRLALLRDSTVTCVVSCAFFITLIPIKTRWFTLRPLTYIIAQSFVSELPPVRWIDKSGEPQEQPLLEFLWIHVPFFRWHNYVMTFLWSFFLMAEFITKVLMIKSDMSVDDIVWISNVIVIAVVVFLSVISTIGSGMVRRRSQKYVGEWRKENDFTAMYDSSSSQETERGHQAKPGVINKSAAHLV</sequence>
<dbReference type="EMBL" id="LT554895">
    <property type="protein sequence ID" value="SAM08413.1"/>
    <property type="molecule type" value="Genomic_DNA"/>
</dbReference>
<evidence type="ECO:0000256" key="2">
    <source>
        <dbReference type="SAM" id="Phobius"/>
    </source>
</evidence>
<dbReference type="OMA" id="HIDILGC"/>